<dbReference type="RefSeq" id="WP_132874674.1">
    <property type="nucleotide sequence ID" value="NZ_SMGG01000008.1"/>
</dbReference>
<name>A0A4R1K2F1_9BACT</name>
<proteinExistence type="predicted"/>
<dbReference type="EMBL" id="SMGG01000008">
    <property type="protein sequence ID" value="TCK58195.1"/>
    <property type="molecule type" value="Genomic_DNA"/>
</dbReference>
<evidence type="ECO:0000313" key="2">
    <source>
        <dbReference type="Proteomes" id="UP000294614"/>
    </source>
</evidence>
<protein>
    <submittedName>
        <fullName evidence="1">Uncharacterized protein</fullName>
    </submittedName>
</protein>
<evidence type="ECO:0000313" key="1">
    <source>
        <dbReference type="EMBL" id="TCK58195.1"/>
    </source>
</evidence>
<gene>
    <name evidence="1" type="ORF">C8D98_2710</name>
</gene>
<organism evidence="1 2">
    <name type="scientific">Seleniivibrio woodruffii</name>
    <dbReference type="NCBI Taxonomy" id="1078050"/>
    <lineage>
        <taxon>Bacteria</taxon>
        <taxon>Pseudomonadati</taxon>
        <taxon>Deferribacterota</taxon>
        <taxon>Deferribacteres</taxon>
        <taxon>Deferribacterales</taxon>
        <taxon>Geovibrionaceae</taxon>
        <taxon>Seleniivibrio</taxon>
    </lineage>
</organism>
<keyword evidence="2" id="KW-1185">Reference proteome</keyword>
<reference evidence="1 2" key="1">
    <citation type="submission" date="2019-03" db="EMBL/GenBank/DDBJ databases">
        <title>Genomic Encyclopedia of Type Strains, Phase IV (KMG-IV): sequencing the most valuable type-strain genomes for metagenomic binning, comparative biology and taxonomic classification.</title>
        <authorList>
            <person name="Goeker M."/>
        </authorList>
    </citation>
    <scope>NUCLEOTIDE SEQUENCE [LARGE SCALE GENOMIC DNA]</scope>
    <source>
        <strain evidence="1 2">DSM 24984</strain>
    </source>
</reference>
<comment type="caution">
    <text evidence="1">The sequence shown here is derived from an EMBL/GenBank/DDBJ whole genome shotgun (WGS) entry which is preliminary data.</text>
</comment>
<dbReference type="Proteomes" id="UP000294614">
    <property type="component" value="Unassembled WGS sequence"/>
</dbReference>
<accession>A0A4R1K2F1</accession>
<dbReference type="OrthoDB" id="8477619at2"/>
<sequence>MNQTDISIIRSVSINDTDSNGGRCDLASTVVSGVKFNLFPRVTSSERESGITRYRKAYILNKNSNGETAYGACVGIGMPGSGQDRFYIAPADHEDTQADVPSQWTGCGRLSLSASAGDTSVSVLFKSSDYSIPEGALLLIQDDEKSCNARVASVTKNVNTAAVTLEGQLPHSFDSEDTYVGVMLELGDLAPELESAEISSLTGGFDRTKVVLSNGGTEFDTFSLTFTSAFAFTASGFYAGNLPSGQITAQYSPVNPKTGKPYFTIPSACWSGAFEAGNSVTLVTLPSAKGFWLKEVVPAGCPHEPDNRITLDWQID</sequence>
<dbReference type="AlphaFoldDB" id="A0A4R1K2F1"/>